<reference evidence="1 2" key="1">
    <citation type="journal article" date="2021" name="ISME J.">
        <title>Genomic evolution of the class Acidithiobacillia: deep-branching Proteobacteria living in extreme acidic conditions.</title>
        <authorList>
            <person name="Moya-Beltran A."/>
            <person name="Beard S."/>
            <person name="Rojas-Villalobos C."/>
            <person name="Issotta F."/>
            <person name="Gallardo Y."/>
            <person name="Ulloa R."/>
            <person name="Giaveno A."/>
            <person name="Degli Esposti M."/>
            <person name="Johnson D.B."/>
            <person name="Quatrini R."/>
        </authorList>
    </citation>
    <scope>NUCLEOTIDE SEQUENCE [LARGE SCALE GENOMIC DNA]</scope>
    <source>
        <strain evidence="1 2">CF3</strain>
    </source>
</reference>
<evidence type="ECO:0000313" key="2">
    <source>
        <dbReference type="Proteomes" id="UP001196097"/>
    </source>
</evidence>
<sequence>MKLAKFDTQPSPHFLMESATVDYAHADIRKLASALSSDDIYRNIGAIPLTPVHPLLICA</sequence>
<accession>A0ACD5ID99</accession>
<keyword evidence="2" id="KW-1185">Reference proteome</keyword>
<protein>
    <submittedName>
        <fullName evidence="1">Uncharacterized protein</fullName>
    </submittedName>
</protein>
<dbReference type="EMBL" id="CP130946">
    <property type="protein sequence ID" value="XRP71798.1"/>
    <property type="molecule type" value="Genomic_DNA"/>
</dbReference>
<evidence type="ECO:0000313" key="1">
    <source>
        <dbReference type="EMBL" id="XRP71798.1"/>
    </source>
</evidence>
<proteinExistence type="predicted"/>
<gene>
    <name evidence="1" type="ORF">HF292_008205</name>
</gene>
<dbReference type="Proteomes" id="UP001196097">
    <property type="component" value="Chromosome"/>
</dbReference>
<name>A0ACD5ID99_9PROT</name>
<organism evidence="1 2">
    <name type="scientific">Acidithiobacillus ferruginosus</name>
    <dbReference type="NCBI Taxonomy" id="3063951"/>
    <lineage>
        <taxon>Bacteria</taxon>
        <taxon>Pseudomonadati</taxon>
        <taxon>Pseudomonadota</taxon>
        <taxon>Acidithiobacillia</taxon>
        <taxon>Acidithiobacillales</taxon>
        <taxon>Acidithiobacillaceae</taxon>
        <taxon>Acidithiobacillus</taxon>
    </lineage>
</organism>